<name>A0A8T8WQ91_ASPJA</name>
<dbReference type="PANTHER" id="PTHR28051">
    <property type="entry name" value="PROTEIN MTL1-RELATED"/>
    <property type="match status" value="1"/>
</dbReference>
<dbReference type="OrthoDB" id="5563539at2759"/>
<evidence type="ECO:0000313" key="4">
    <source>
        <dbReference type="Proteomes" id="UP000249497"/>
    </source>
</evidence>
<dbReference type="GO" id="GO:0042149">
    <property type="term" value="P:cellular response to glucose starvation"/>
    <property type="evidence" value="ECO:0007669"/>
    <property type="project" value="TreeGrafter"/>
</dbReference>
<feature type="domain" description="Nitrogen regulatory protein areA GATA-like" evidence="2">
    <location>
        <begin position="165"/>
        <end position="192"/>
    </location>
</feature>
<sequence>MTAVLPASREEHSRFSPDSFRSPITQTYFIEEPEIATAKSVVHGFQSRAYANPIGSMHPLDPPSPDLALSAADHFSSTATAFSSLSLNVGDDQDGSELILPSYDSHQFIPKEPEALSEVSVDSSADLQRWRAHTPAADDSSIEDEPSRHVDYLSHEWRQEDIWASWRYVVARRSAYDNGVRLENASWRTWGKLKMNLGTVSPETLNWLKDCDVTWLYGPLKTCDRRELTLDDSPPPSRFATPTLYPDRKPILKKRTASETILQRSLSQHTLLQHAGAILKAQEAETNRSRPSFQRCPSDLEQVPNQLAATLVPASIHGTTTETTSSGIGSPSEKRHIHFNNEVVQCIAVEAKEEDDETQRACDDSSSEDGVVMMKQIHPNIERSDRGTPRGSISGDNKTIAPLPSTTLKYRGDTPEPPAGSIMDRWSYYFSSSTPLEQTTRPSASANFLLDDDGGDYTFDWDSNPGSQESSHYSRPWFVNPEDDEELGHYCGSTSTGSTPTEDEESSNGSVLERFMYTMNTAKDIAHVIWNIGRGVPGSDDVLALSLFCIRQGSDNESNVTPVCESCIRSQIAALKKGTRWLAVIHYQVRASNEAHQRQQTGSDTHIDFSNRGFARQSFIQGNRSINQNPARVFDDQCRQVNSLEQPLIEEQLDRDSGGQLRTLLQSVPWGKLLYSTVPVHEMTARLLTYWSSIIPPSEFQAPRPKVESEEPAQTLMIGWAEEVPGDVERGKSETKLMQTKGENTGEEKAYTAGAGLMGKGTIAPDGLSHLLRHDGTSTTNSESIACYTMSPP</sequence>
<dbReference type="AlphaFoldDB" id="A0A8T8WQ91"/>
<dbReference type="InterPro" id="IPR013860">
    <property type="entry name" value="AreA_GATA"/>
</dbReference>
<accession>A0A8T8WQ91</accession>
<organism evidence="3 4">
    <name type="scientific">Aspergillus japonicus CBS 114.51</name>
    <dbReference type="NCBI Taxonomy" id="1448312"/>
    <lineage>
        <taxon>Eukaryota</taxon>
        <taxon>Fungi</taxon>
        <taxon>Dikarya</taxon>
        <taxon>Ascomycota</taxon>
        <taxon>Pezizomycotina</taxon>
        <taxon>Eurotiomycetes</taxon>
        <taxon>Eurotiomycetidae</taxon>
        <taxon>Eurotiales</taxon>
        <taxon>Aspergillaceae</taxon>
        <taxon>Aspergillus</taxon>
        <taxon>Aspergillus subgen. Circumdati</taxon>
    </lineage>
</organism>
<dbReference type="Pfam" id="PF08550">
    <property type="entry name" value="GATA_AreA"/>
    <property type="match status" value="1"/>
</dbReference>
<evidence type="ECO:0000256" key="1">
    <source>
        <dbReference type="SAM" id="MobiDB-lite"/>
    </source>
</evidence>
<feature type="compositionally biased region" description="Polar residues" evidence="1">
    <location>
        <begin position="464"/>
        <end position="473"/>
    </location>
</feature>
<evidence type="ECO:0000259" key="2">
    <source>
        <dbReference type="Pfam" id="PF08550"/>
    </source>
</evidence>
<keyword evidence="4" id="KW-1185">Reference proteome</keyword>
<dbReference type="GO" id="GO:0005773">
    <property type="term" value="C:vacuole"/>
    <property type="evidence" value="ECO:0007669"/>
    <property type="project" value="GOC"/>
</dbReference>
<dbReference type="InterPro" id="IPR052292">
    <property type="entry name" value="Glucose_repression_reg"/>
</dbReference>
<feature type="region of interest" description="Disordered" evidence="1">
    <location>
        <begin position="382"/>
        <end position="421"/>
    </location>
</feature>
<proteinExistence type="predicted"/>
<evidence type="ECO:0000313" key="3">
    <source>
        <dbReference type="EMBL" id="RAH77820.1"/>
    </source>
</evidence>
<gene>
    <name evidence="3" type="ORF">BO86DRAFT_382663</name>
</gene>
<reference evidence="3 4" key="1">
    <citation type="submission" date="2018-02" db="EMBL/GenBank/DDBJ databases">
        <title>The genomes of Aspergillus section Nigri reveals drivers in fungal speciation.</title>
        <authorList>
            <consortium name="DOE Joint Genome Institute"/>
            <person name="Vesth T.C."/>
            <person name="Nybo J."/>
            <person name="Theobald S."/>
            <person name="Brandl J."/>
            <person name="Frisvad J.C."/>
            <person name="Nielsen K.F."/>
            <person name="Lyhne E.K."/>
            <person name="Kogle M.E."/>
            <person name="Kuo A."/>
            <person name="Riley R."/>
            <person name="Clum A."/>
            <person name="Nolan M."/>
            <person name="Lipzen A."/>
            <person name="Salamov A."/>
            <person name="Henrissat B."/>
            <person name="Wiebenga A."/>
            <person name="De vries R.P."/>
            <person name="Grigoriev I.V."/>
            <person name="Mortensen U.H."/>
            <person name="Andersen M.R."/>
            <person name="Baker S.E."/>
        </authorList>
    </citation>
    <scope>NUCLEOTIDE SEQUENCE [LARGE SCALE GENOMIC DNA]</scope>
    <source>
        <strain evidence="3 4">CBS 114.51</strain>
    </source>
</reference>
<dbReference type="GeneID" id="37174511"/>
<feature type="region of interest" description="Disordered" evidence="1">
    <location>
        <begin position="459"/>
        <end position="508"/>
    </location>
</feature>
<dbReference type="PANTHER" id="PTHR28051:SF1">
    <property type="entry name" value="PROTEIN MTL1-RELATED"/>
    <property type="match status" value="1"/>
</dbReference>
<dbReference type="RefSeq" id="XP_025523714.1">
    <property type="nucleotide sequence ID" value="XM_025670819.1"/>
</dbReference>
<protein>
    <recommendedName>
        <fullName evidence="2">Nitrogen regulatory protein areA GATA-like domain-containing protein</fullName>
    </recommendedName>
</protein>
<dbReference type="Proteomes" id="UP000249497">
    <property type="component" value="Unassembled WGS sequence"/>
</dbReference>
<dbReference type="EMBL" id="KZ824836">
    <property type="protein sequence ID" value="RAH77820.1"/>
    <property type="molecule type" value="Genomic_DNA"/>
</dbReference>
<dbReference type="GO" id="GO:0007039">
    <property type="term" value="P:protein catabolic process in the vacuole"/>
    <property type="evidence" value="ECO:0007669"/>
    <property type="project" value="TreeGrafter"/>
</dbReference>